<keyword evidence="2" id="KW-1133">Transmembrane helix</keyword>
<reference evidence="3 4" key="1">
    <citation type="submission" date="2018-11" db="EMBL/GenBank/DDBJ databases">
        <authorList>
            <person name="Criscuolo A."/>
        </authorList>
    </citation>
    <scope>NUCLEOTIDE SEQUENCE [LARGE SCALE GENOMIC DNA]</scope>
    <source>
        <strain evidence="3">ATB-66</strain>
    </source>
</reference>
<evidence type="ECO:0000313" key="3">
    <source>
        <dbReference type="EMBL" id="VDC33677.1"/>
    </source>
</evidence>
<dbReference type="EMBL" id="UXAV01000054">
    <property type="protein sequence ID" value="VDC33677.1"/>
    <property type="molecule type" value="Genomic_DNA"/>
</dbReference>
<accession>A0A3P5XFY0</accession>
<name>A0A3P5XFY0_9BACL</name>
<sequence length="253" mass="27410">MKKPWKIAIIILIVIILGIAAYLTYILKFKKYDVADAEVTEIIADPYTVELPDGTSITVDENGNIIETNDSGSAADSDEAKTTDDKATDDKTGTSSTDKSSTDNKTDSTSNNNSSTDKQAGTTTSKPGTGSANQANKPTVATIKNTYTPVFNNLESQANGKINALVGRAKQEYSSKKANGESINYGYFYNKYMAAANELEASTDAIFYGTLKVVEAELVNNGYNKSYAQSFKDEYEAMKKTRRDSILSKAVGR</sequence>
<keyword evidence="2" id="KW-0812">Transmembrane</keyword>
<keyword evidence="2" id="KW-0472">Membrane</keyword>
<dbReference type="Proteomes" id="UP000270468">
    <property type="component" value="Unassembled WGS sequence"/>
</dbReference>
<organism evidence="3 4">
    <name type="scientific">Filibacter tadaridae</name>
    <dbReference type="NCBI Taxonomy" id="2483811"/>
    <lineage>
        <taxon>Bacteria</taxon>
        <taxon>Bacillati</taxon>
        <taxon>Bacillota</taxon>
        <taxon>Bacilli</taxon>
        <taxon>Bacillales</taxon>
        <taxon>Caryophanaceae</taxon>
        <taxon>Filibacter</taxon>
    </lineage>
</organism>
<evidence type="ECO:0000256" key="2">
    <source>
        <dbReference type="SAM" id="Phobius"/>
    </source>
</evidence>
<evidence type="ECO:0000256" key="1">
    <source>
        <dbReference type="SAM" id="MobiDB-lite"/>
    </source>
</evidence>
<feature type="compositionally biased region" description="Low complexity" evidence="1">
    <location>
        <begin position="107"/>
        <end position="118"/>
    </location>
</feature>
<proteinExistence type="predicted"/>
<feature type="compositionally biased region" description="Polar residues" evidence="1">
    <location>
        <begin position="55"/>
        <end position="72"/>
    </location>
</feature>
<dbReference type="AlphaFoldDB" id="A0A3P5XFY0"/>
<feature type="compositionally biased region" description="Polar residues" evidence="1">
    <location>
        <begin position="119"/>
        <end position="137"/>
    </location>
</feature>
<feature type="transmembrane region" description="Helical" evidence="2">
    <location>
        <begin position="7"/>
        <end position="27"/>
    </location>
</feature>
<feature type="region of interest" description="Disordered" evidence="1">
    <location>
        <begin position="53"/>
        <end position="137"/>
    </location>
</feature>
<dbReference type="OrthoDB" id="2452361at2"/>
<dbReference type="RefSeq" id="WP_124071796.1">
    <property type="nucleotide sequence ID" value="NZ_UXAV01000054.1"/>
</dbReference>
<feature type="compositionally biased region" description="Basic and acidic residues" evidence="1">
    <location>
        <begin position="78"/>
        <end position="92"/>
    </location>
</feature>
<keyword evidence="4" id="KW-1185">Reference proteome</keyword>
<protein>
    <submittedName>
        <fullName evidence="3">Uncharacterized protein</fullName>
    </submittedName>
</protein>
<gene>
    <name evidence="3" type="ORF">FILTAD_02988</name>
</gene>
<evidence type="ECO:0000313" key="4">
    <source>
        <dbReference type="Proteomes" id="UP000270468"/>
    </source>
</evidence>